<proteinExistence type="predicted"/>
<comment type="caution">
    <text evidence="3">The sequence shown here is derived from an EMBL/GenBank/DDBJ whole genome shotgun (WGS) entry which is preliminary data.</text>
</comment>
<evidence type="ECO:0000256" key="1">
    <source>
        <dbReference type="SAM" id="MobiDB-lite"/>
    </source>
</evidence>
<evidence type="ECO:0000313" key="4">
    <source>
        <dbReference type="Proteomes" id="UP000273675"/>
    </source>
</evidence>
<feature type="signal peptide" evidence="2">
    <location>
        <begin position="1"/>
        <end position="21"/>
    </location>
</feature>
<accession>A0A495DPI9</accession>
<evidence type="ECO:0000313" key="3">
    <source>
        <dbReference type="EMBL" id="RKR03919.1"/>
    </source>
</evidence>
<keyword evidence="2" id="KW-0732">Signal</keyword>
<dbReference type="SUPFAM" id="SSF48452">
    <property type="entry name" value="TPR-like"/>
    <property type="match status" value="1"/>
</dbReference>
<gene>
    <name evidence="3" type="ORF">C7435_0362</name>
</gene>
<feature type="chain" id="PRO_5019867156" evidence="2">
    <location>
        <begin position="22"/>
        <end position="305"/>
    </location>
</feature>
<dbReference type="AlphaFoldDB" id="A0A495DPI9"/>
<dbReference type="RefSeq" id="WP_121209795.1">
    <property type="nucleotide sequence ID" value="NZ_RBIM01000001.1"/>
</dbReference>
<dbReference type="InterPro" id="IPR011990">
    <property type="entry name" value="TPR-like_helical_dom_sf"/>
</dbReference>
<dbReference type="OrthoDB" id="7632189at2"/>
<feature type="compositionally biased region" description="Polar residues" evidence="1">
    <location>
        <begin position="153"/>
        <end position="163"/>
    </location>
</feature>
<dbReference type="Gene3D" id="1.25.40.10">
    <property type="entry name" value="Tetratricopeptide repeat domain"/>
    <property type="match status" value="1"/>
</dbReference>
<organism evidence="3 4">
    <name type="scientific">Maricaulis maris</name>
    <dbReference type="NCBI Taxonomy" id="74318"/>
    <lineage>
        <taxon>Bacteria</taxon>
        <taxon>Pseudomonadati</taxon>
        <taxon>Pseudomonadota</taxon>
        <taxon>Alphaproteobacteria</taxon>
        <taxon>Maricaulales</taxon>
        <taxon>Maricaulaceae</taxon>
        <taxon>Maricaulis</taxon>
    </lineage>
</organism>
<sequence length="305" mass="31375">MRAKIVLTLIASLALTAPSAAEITDLRARLDGDAGQIWIALDEQPAGLISEVSQAGLTLTLDGVSLRARAISPASDTLVAAVTIDPTEQGAIVRLHASRSWTGARAELRQGGVLVSMMVGPTPEVHVAAGALRSDGGMSPANVPPSDRAPMPTSATGSENAIQATPEPAQSVAPATSAPAAPTPLFASNDGAAQAARSGTSVVPPGVCTEAAQAVAESPWDDDLLHAQAACLNDGGYHAAAASIYEQMLAFEPENFRATVALAEIRVEQGDEQAARALYDQAARHAISDAEAARARSRLRALREQ</sequence>
<feature type="region of interest" description="Disordered" evidence="1">
    <location>
        <begin position="135"/>
        <end position="202"/>
    </location>
</feature>
<dbReference type="Proteomes" id="UP000273675">
    <property type="component" value="Unassembled WGS sequence"/>
</dbReference>
<reference evidence="3 4" key="1">
    <citation type="submission" date="2018-10" db="EMBL/GenBank/DDBJ databases">
        <title>Genomic Encyclopedia of Type Strains, Phase IV (KMG-IV): sequencing the most valuable type-strain genomes for metagenomic binning, comparative biology and taxonomic classification.</title>
        <authorList>
            <person name="Goeker M."/>
        </authorList>
    </citation>
    <scope>NUCLEOTIDE SEQUENCE [LARGE SCALE GENOMIC DNA]</scope>
    <source>
        <strain evidence="3 4">DSM 4734</strain>
    </source>
</reference>
<name>A0A495DPI9_9PROT</name>
<feature type="compositionally biased region" description="Low complexity" evidence="1">
    <location>
        <begin position="168"/>
        <end position="184"/>
    </location>
</feature>
<evidence type="ECO:0000256" key="2">
    <source>
        <dbReference type="SAM" id="SignalP"/>
    </source>
</evidence>
<protein>
    <submittedName>
        <fullName evidence="3">Uncharacterized protein</fullName>
    </submittedName>
</protein>
<dbReference type="Pfam" id="PF14559">
    <property type="entry name" value="TPR_19"/>
    <property type="match status" value="1"/>
</dbReference>
<dbReference type="EMBL" id="RBIM01000001">
    <property type="protein sequence ID" value="RKR03919.1"/>
    <property type="molecule type" value="Genomic_DNA"/>
</dbReference>